<dbReference type="Proteomes" id="UP000076512">
    <property type="component" value="Unassembled WGS sequence"/>
</dbReference>
<comment type="caution">
    <text evidence="1">The sequence shown here is derived from an EMBL/GenBank/DDBJ whole genome shotgun (WGS) entry which is preliminary data.</text>
</comment>
<dbReference type="STRING" id="455432.AWN90_41080"/>
<organism evidence="1 2">
    <name type="scientific">Nocardia terpenica</name>
    <dbReference type="NCBI Taxonomy" id="455432"/>
    <lineage>
        <taxon>Bacteria</taxon>
        <taxon>Bacillati</taxon>
        <taxon>Actinomycetota</taxon>
        <taxon>Actinomycetes</taxon>
        <taxon>Mycobacteriales</taxon>
        <taxon>Nocardiaceae</taxon>
        <taxon>Nocardia</taxon>
    </lineage>
</organism>
<reference evidence="1 2" key="1">
    <citation type="submission" date="2016-04" db="EMBL/GenBank/DDBJ databases">
        <authorList>
            <person name="Evans L.H."/>
            <person name="Alamgir A."/>
            <person name="Owens N."/>
            <person name="Weber N.D."/>
            <person name="Virtaneva K."/>
            <person name="Barbian K."/>
            <person name="Babar A."/>
            <person name="Rosenke K."/>
        </authorList>
    </citation>
    <scope>NUCLEOTIDE SEQUENCE [LARGE SCALE GENOMIC DNA]</scope>
    <source>
        <strain evidence="1 2">IFM 0406</strain>
    </source>
</reference>
<proteinExistence type="predicted"/>
<evidence type="ECO:0000313" key="2">
    <source>
        <dbReference type="Proteomes" id="UP000076512"/>
    </source>
</evidence>
<dbReference type="RefSeq" id="WP_067594768.1">
    <property type="nucleotide sequence ID" value="NZ_JAAFZG010000003.1"/>
</dbReference>
<protein>
    <submittedName>
        <fullName evidence="1">Uncharacterized protein</fullName>
    </submittedName>
</protein>
<evidence type="ECO:0000313" key="1">
    <source>
        <dbReference type="EMBL" id="KZM70922.1"/>
    </source>
</evidence>
<name>A0A164K189_9NOCA</name>
<gene>
    <name evidence="1" type="ORF">AWN90_41080</name>
</gene>
<accession>A0A164K189</accession>
<dbReference type="EMBL" id="LWGR01000013">
    <property type="protein sequence ID" value="KZM70922.1"/>
    <property type="molecule type" value="Genomic_DNA"/>
</dbReference>
<dbReference type="AlphaFoldDB" id="A0A164K189"/>
<keyword evidence="2" id="KW-1185">Reference proteome</keyword>
<sequence length="100" mass="11321">MFNRRERRDRFAAEIREQILAEYRQQLVDAYAAQCLRRFVITLKDGSVVSGVLLEVTTATVVFDDVKLLQEGRDWVPAAGALYVDRAEIRYSQLIDAGGG</sequence>